<evidence type="ECO:0000313" key="1">
    <source>
        <dbReference type="EMBL" id="MCF2563516.1"/>
    </source>
</evidence>
<proteinExistence type="predicted"/>
<gene>
    <name evidence="1" type="ORF">I6E12_05250</name>
</gene>
<comment type="caution">
    <text evidence="1">The sequence shown here is derived from an EMBL/GenBank/DDBJ whole genome shotgun (WGS) entry which is preliminary data.</text>
</comment>
<protein>
    <submittedName>
        <fullName evidence="1">Uncharacterized protein</fullName>
    </submittedName>
</protein>
<dbReference type="Proteomes" id="UP001200470">
    <property type="component" value="Unassembled WGS sequence"/>
</dbReference>
<organism evidence="1 2">
    <name type="scientific">Xylanibacter brevis</name>
    <dbReference type="NCBI Taxonomy" id="83231"/>
    <lineage>
        <taxon>Bacteria</taxon>
        <taxon>Pseudomonadati</taxon>
        <taxon>Bacteroidota</taxon>
        <taxon>Bacteroidia</taxon>
        <taxon>Bacteroidales</taxon>
        <taxon>Prevotellaceae</taxon>
        <taxon>Xylanibacter</taxon>
    </lineage>
</organism>
<dbReference type="EMBL" id="JADYTN010000009">
    <property type="protein sequence ID" value="MCF2563516.1"/>
    <property type="molecule type" value="Genomic_DNA"/>
</dbReference>
<keyword evidence="2" id="KW-1185">Reference proteome</keyword>
<reference evidence="1 2" key="1">
    <citation type="submission" date="2020-12" db="EMBL/GenBank/DDBJ databases">
        <title>Whole genome sequences of gut porcine anaerobes.</title>
        <authorList>
            <person name="Kubasova T."/>
            <person name="Jahodarova E."/>
            <person name="Rychlik I."/>
        </authorList>
    </citation>
    <scope>NUCLEOTIDE SEQUENCE [LARGE SCALE GENOMIC DNA]</scope>
    <source>
        <strain evidence="1 2">An925</strain>
    </source>
</reference>
<name>A0ABS9CEJ9_9BACT</name>
<evidence type="ECO:0000313" key="2">
    <source>
        <dbReference type="Proteomes" id="UP001200470"/>
    </source>
</evidence>
<sequence length="230" mass="25169">MAEGYSKHYNMDSRPTVVSTPTGRRLSAWTGHLSLWTRRLTAGVAVLLMATACSTDPEFSAWPCRFVYDNGLHLDQTLATATNSMSRGIFCHITESVRQGAKYLVFTNSDGLSSTQRETAAESESHYKLGLSNGIIVGYQTFNTTPNGGFIAYDAQCPNCVRNGNSLGSSKYIIQMDHKGMATCPTCKRQYMLNNRGIVVNGGKDDHKLEQYALVNCTGPTGVVSVFSRQ</sequence>
<dbReference type="RefSeq" id="WP_301637883.1">
    <property type="nucleotide sequence ID" value="NZ_JADYTN010000009.1"/>
</dbReference>
<accession>A0ABS9CEJ9</accession>